<protein>
    <recommendedName>
        <fullName evidence="8">FAD-binding domain-containing protein</fullName>
    </recommendedName>
</protein>
<feature type="domain" description="FAD-binding" evidence="8">
    <location>
        <begin position="183"/>
        <end position="323"/>
    </location>
</feature>
<comment type="pathway">
    <text evidence="2">Secondary metabolite biosynthesis.</text>
</comment>
<evidence type="ECO:0000256" key="1">
    <source>
        <dbReference type="ARBA" id="ARBA00001974"/>
    </source>
</evidence>
<dbReference type="PRINTS" id="PR00420">
    <property type="entry name" value="RNGMNOXGNASE"/>
</dbReference>
<keyword evidence="4" id="KW-0285">Flavoprotein</keyword>
<evidence type="ECO:0000256" key="6">
    <source>
        <dbReference type="ARBA" id="ARBA00023002"/>
    </source>
</evidence>
<dbReference type="PANTHER" id="PTHR47178">
    <property type="entry name" value="MONOOXYGENASE, FAD-BINDING"/>
    <property type="match status" value="1"/>
</dbReference>
<evidence type="ECO:0000256" key="3">
    <source>
        <dbReference type="ARBA" id="ARBA00007992"/>
    </source>
</evidence>
<keyword evidence="6" id="KW-0560">Oxidoreductase</keyword>
<evidence type="ECO:0000259" key="8">
    <source>
        <dbReference type="Pfam" id="PF01494"/>
    </source>
</evidence>
<keyword evidence="10" id="KW-1185">Reference proteome</keyword>
<organism evidence="9 10">
    <name type="scientific">Zasmidium cellare</name>
    <name type="common">Wine cellar mold</name>
    <name type="synonym">Racodium cellare</name>
    <dbReference type="NCBI Taxonomy" id="395010"/>
    <lineage>
        <taxon>Eukaryota</taxon>
        <taxon>Fungi</taxon>
        <taxon>Dikarya</taxon>
        <taxon>Ascomycota</taxon>
        <taxon>Pezizomycotina</taxon>
        <taxon>Dothideomycetes</taxon>
        <taxon>Dothideomycetidae</taxon>
        <taxon>Mycosphaerellales</taxon>
        <taxon>Mycosphaerellaceae</taxon>
        <taxon>Zasmidium</taxon>
    </lineage>
</organism>
<evidence type="ECO:0000313" key="10">
    <source>
        <dbReference type="Proteomes" id="UP001305779"/>
    </source>
</evidence>
<dbReference type="Gene3D" id="3.50.50.60">
    <property type="entry name" value="FAD/NAD(P)-binding domain"/>
    <property type="match status" value="1"/>
</dbReference>
<accession>A0ABR0ETL6</accession>
<feature type="domain" description="FAD-binding" evidence="8">
    <location>
        <begin position="96"/>
        <end position="149"/>
    </location>
</feature>
<dbReference type="Pfam" id="PF01494">
    <property type="entry name" value="FAD_binding_3"/>
    <property type="match status" value="2"/>
</dbReference>
<dbReference type="Proteomes" id="UP001305779">
    <property type="component" value="Unassembled WGS sequence"/>
</dbReference>
<comment type="caution">
    <text evidence="9">The sequence shown here is derived from an EMBL/GenBank/DDBJ whole genome shotgun (WGS) entry which is preliminary data.</text>
</comment>
<sequence>MSLTILGAGISGLILSRCLQLRCIPFLLLEKSSKTTFSKRNNYGITLHRKSYAPILKLLNIDESTFVKNVGIPGSGSKEGEGDLRVHRGRFENWLAEGVDVQFEREVSTLNHQNEGVSIELKNGETVQSRVVVGGDGVHSVVRKSIAPEVEFEILPFVAINGKRRIPVREFEGMGFGGRNVVEQRVGDAGFQVSVSEVRGEDVGVSYTYSRPARGEGDEVFRPGRENAQAGEIPEGVFGEVERCKGELEEPLRAVFETGRMRGERLLSWLMRVVEVDESRLVEGAEKGIVLMGDAVHAEPIIGGEGANLAIEDGMRLAELIAEGKPLSHFHQERRDVWARSRKESKARIAAMHGVTKPSL</sequence>
<gene>
    <name evidence="9" type="ORF">PRZ48_002777</name>
</gene>
<evidence type="ECO:0000256" key="5">
    <source>
        <dbReference type="ARBA" id="ARBA00022827"/>
    </source>
</evidence>
<comment type="similarity">
    <text evidence="3">Belongs to the paxM FAD-dependent monooxygenase family.</text>
</comment>
<evidence type="ECO:0000313" key="9">
    <source>
        <dbReference type="EMBL" id="KAK4504815.1"/>
    </source>
</evidence>
<dbReference type="EMBL" id="JAXOVC010000002">
    <property type="protein sequence ID" value="KAK4504815.1"/>
    <property type="molecule type" value="Genomic_DNA"/>
</dbReference>
<keyword evidence="7" id="KW-0503">Monooxygenase</keyword>
<proteinExistence type="inferred from homology"/>
<evidence type="ECO:0000256" key="7">
    <source>
        <dbReference type="ARBA" id="ARBA00023033"/>
    </source>
</evidence>
<evidence type="ECO:0000256" key="4">
    <source>
        <dbReference type="ARBA" id="ARBA00022630"/>
    </source>
</evidence>
<dbReference type="InterPro" id="IPR036188">
    <property type="entry name" value="FAD/NAD-bd_sf"/>
</dbReference>
<reference evidence="9 10" key="1">
    <citation type="journal article" date="2023" name="G3 (Bethesda)">
        <title>A chromosome-level genome assembly of Zasmidium syzygii isolated from banana leaves.</title>
        <authorList>
            <person name="van Westerhoven A.C."/>
            <person name="Mehrabi R."/>
            <person name="Talebi R."/>
            <person name="Steentjes M.B.F."/>
            <person name="Corcolon B."/>
            <person name="Chong P.A."/>
            <person name="Kema G.H.J."/>
            <person name="Seidl M.F."/>
        </authorList>
    </citation>
    <scope>NUCLEOTIDE SEQUENCE [LARGE SCALE GENOMIC DNA]</scope>
    <source>
        <strain evidence="9 10">P124</strain>
    </source>
</reference>
<dbReference type="PANTHER" id="PTHR47178:SF4">
    <property type="entry name" value="FAD-DEPENDENT MONOOXYGENASE APTC"/>
    <property type="match status" value="1"/>
</dbReference>
<dbReference type="InterPro" id="IPR002938">
    <property type="entry name" value="FAD-bd"/>
</dbReference>
<keyword evidence="5" id="KW-0274">FAD</keyword>
<name>A0ABR0ETL6_ZASCE</name>
<dbReference type="SUPFAM" id="SSF51905">
    <property type="entry name" value="FAD/NAD(P)-binding domain"/>
    <property type="match status" value="1"/>
</dbReference>
<evidence type="ECO:0000256" key="2">
    <source>
        <dbReference type="ARBA" id="ARBA00005179"/>
    </source>
</evidence>
<comment type="cofactor">
    <cofactor evidence="1">
        <name>FAD</name>
        <dbReference type="ChEBI" id="CHEBI:57692"/>
    </cofactor>
</comment>